<evidence type="ECO:0000256" key="8">
    <source>
        <dbReference type="ARBA" id="ARBA00023016"/>
    </source>
</evidence>
<evidence type="ECO:0000256" key="6">
    <source>
        <dbReference type="ARBA" id="ARBA00022833"/>
    </source>
</evidence>
<evidence type="ECO:0000256" key="4">
    <source>
        <dbReference type="ARBA" id="ARBA00022771"/>
    </source>
</evidence>
<dbReference type="PROSITE" id="PS50162">
    <property type="entry name" value="RECA_2"/>
    <property type="match status" value="1"/>
</dbReference>
<feature type="region of interest" description="Disordered" evidence="14">
    <location>
        <begin position="38"/>
        <end position="57"/>
    </location>
</feature>
<accession>A0A1I4NZI8</accession>
<dbReference type="InterPro" id="IPR027417">
    <property type="entry name" value="P-loop_NTPase"/>
</dbReference>
<dbReference type="Pfam" id="PF13481">
    <property type="entry name" value="AAA_25"/>
    <property type="match status" value="1"/>
</dbReference>
<gene>
    <name evidence="11" type="primary">radA</name>
    <name evidence="16" type="ORF">SAMN04490355_105521</name>
</gene>
<evidence type="ECO:0000256" key="10">
    <source>
        <dbReference type="ARBA" id="ARBA00023204"/>
    </source>
</evidence>
<evidence type="ECO:0000256" key="7">
    <source>
        <dbReference type="ARBA" id="ARBA00022840"/>
    </source>
</evidence>
<evidence type="ECO:0000259" key="15">
    <source>
        <dbReference type="PROSITE" id="PS50162"/>
    </source>
</evidence>
<keyword evidence="4 13" id="KW-0863">Zinc-finger</keyword>
<dbReference type="InterPro" id="IPR003593">
    <property type="entry name" value="AAA+_ATPase"/>
</dbReference>
<evidence type="ECO:0000313" key="16">
    <source>
        <dbReference type="EMBL" id="SFM20961.1"/>
    </source>
</evidence>
<dbReference type="AlphaFoldDB" id="A0A1I4NZI8"/>
<dbReference type="GO" id="GO:0000725">
    <property type="term" value="P:recombinational repair"/>
    <property type="evidence" value="ECO:0007669"/>
    <property type="project" value="UniProtKB-UniRule"/>
</dbReference>
<dbReference type="InterPro" id="IPR041166">
    <property type="entry name" value="Rubredoxin_2"/>
</dbReference>
<keyword evidence="5" id="KW-0378">Hydrolase</keyword>
<feature type="compositionally biased region" description="Low complexity" evidence="14">
    <location>
        <begin position="44"/>
        <end position="54"/>
    </location>
</feature>
<dbReference type="GO" id="GO:0140664">
    <property type="term" value="F:ATP-dependent DNA damage sensor activity"/>
    <property type="evidence" value="ECO:0007669"/>
    <property type="project" value="InterPro"/>
</dbReference>
<comment type="similarity">
    <text evidence="11 13">Belongs to the RecA family. RadA subfamily.</text>
</comment>
<comment type="domain">
    <text evidence="11">The middle region has homology to RecA with ATPase motifs including the RadA KNRFG motif, while the C-terminus is homologous to Lon protease.</text>
</comment>
<protein>
    <recommendedName>
        <fullName evidence="11 12">DNA repair protein RadA</fullName>
    </recommendedName>
</protein>
<keyword evidence="3 11" id="KW-0227">DNA damage</keyword>
<feature type="domain" description="RecA family profile 1" evidence="15">
    <location>
        <begin position="65"/>
        <end position="214"/>
    </location>
</feature>
<dbReference type="GO" id="GO:0016787">
    <property type="term" value="F:hydrolase activity"/>
    <property type="evidence" value="ECO:0007669"/>
    <property type="project" value="UniProtKB-KW"/>
</dbReference>
<proteinExistence type="inferred from homology"/>
<keyword evidence="6 13" id="KW-0862">Zinc</keyword>
<dbReference type="NCBIfam" id="TIGR00416">
    <property type="entry name" value="sms"/>
    <property type="match status" value="1"/>
</dbReference>
<dbReference type="InterPro" id="IPR020568">
    <property type="entry name" value="Ribosomal_Su5_D2-typ_SF"/>
</dbReference>
<dbReference type="Proteomes" id="UP000199520">
    <property type="component" value="Unassembled WGS sequence"/>
</dbReference>
<dbReference type="SMART" id="SM00382">
    <property type="entry name" value="AAA"/>
    <property type="match status" value="1"/>
</dbReference>
<reference evidence="17" key="1">
    <citation type="submission" date="2016-10" db="EMBL/GenBank/DDBJ databases">
        <authorList>
            <person name="Varghese N."/>
            <person name="Submissions S."/>
        </authorList>
    </citation>
    <scope>NUCLEOTIDE SEQUENCE [LARGE SCALE GENOMIC DNA]</scope>
    <source>
        <strain evidence="17">DSM 13327</strain>
    </source>
</reference>
<dbReference type="CDD" id="cd01121">
    <property type="entry name" value="RadA_SMS_N"/>
    <property type="match status" value="1"/>
</dbReference>
<evidence type="ECO:0000256" key="13">
    <source>
        <dbReference type="RuleBase" id="RU003555"/>
    </source>
</evidence>
<dbReference type="GO" id="GO:0003684">
    <property type="term" value="F:damaged DNA binding"/>
    <property type="evidence" value="ECO:0007669"/>
    <property type="project" value="InterPro"/>
</dbReference>
<dbReference type="InterPro" id="IPR014721">
    <property type="entry name" value="Ribsml_uS5_D2-typ_fold_subgr"/>
</dbReference>
<dbReference type="Gene3D" id="3.40.50.300">
    <property type="entry name" value="P-loop containing nucleotide triphosphate hydrolases"/>
    <property type="match status" value="1"/>
</dbReference>
<evidence type="ECO:0000256" key="12">
    <source>
        <dbReference type="NCBIfam" id="TIGR00416"/>
    </source>
</evidence>
<dbReference type="FunFam" id="3.40.50.300:FF:000050">
    <property type="entry name" value="DNA repair protein RadA"/>
    <property type="match status" value="1"/>
</dbReference>
<dbReference type="RefSeq" id="WP_090942654.1">
    <property type="nucleotide sequence ID" value="NZ_FOTS01000055.1"/>
</dbReference>
<dbReference type="GO" id="GO:0008270">
    <property type="term" value="F:zinc ion binding"/>
    <property type="evidence" value="ECO:0007669"/>
    <property type="project" value="UniProtKB-KW"/>
</dbReference>
<evidence type="ECO:0000256" key="9">
    <source>
        <dbReference type="ARBA" id="ARBA00023125"/>
    </source>
</evidence>
<feature type="binding site" evidence="11">
    <location>
        <begin position="94"/>
        <end position="101"/>
    </location>
    <ligand>
        <name>ATP</name>
        <dbReference type="ChEBI" id="CHEBI:30616"/>
    </ligand>
</feature>
<dbReference type="GO" id="GO:0005524">
    <property type="term" value="F:ATP binding"/>
    <property type="evidence" value="ECO:0007669"/>
    <property type="project" value="UniProtKB-UniRule"/>
</dbReference>
<dbReference type="PANTHER" id="PTHR32472">
    <property type="entry name" value="DNA REPAIR PROTEIN RADA"/>
    <property type="match status" value="1"/>
</dbReference>
<keyword evidence="17" id="KW-1185">Reference proteome</keyword>
<evidence type="ECO:0000256" key="14">
    <source>
        <dbReference type="SAM" id="MobiDB-lite"/>
    </source>
</evidence>
<dbReference type="SUPFAM" id="SSF52540">
    <property type="entry name" value="P-loop containing nucleoside triphosphate hydrolases"/>
    <property type="match status" value="1"/>
</dbReference>
<dbReference type="Pfam" id="PF13541">
    <property type="entry name" value="ChlI"/>
    <property type="match status" value="1"/>
</dbReference>
<dbReference type="HAMAP" id="MF_01498">
    <property type="entry name" value="RadA_bact"/>
    <property type="match status" value="1"/>
</dbReference>
<sequence>MSKAKIHFVCQECGADSPKWLGRCPGCESWNSMVEETFSRQNGKKSNNAGNGAKPRPITEVDNFVVPRLSTGVGEFDRVLGGGIVPGALILIGGDPGIGKSTMLLQVACSVSQTYGSVLYVSGEESAAQTKMRAERLNKLSNKLLIMTETNLDEIALSANHLNPALLIIDSIQTMYSPEIPSAPGSVGQVRESTGKLLRLAKESGIPIAIIGHVTKEGNIAGPRILEHMVDVVLYFEGEKTYAFRVLRAIKNRFGSTHESGIFSMEEDGLIEVKNPSGLLLSERPESAPGSVVLACMEGVRPLLIEIQALVSTTCFGMPRRMAVGFDYNRLILLMAVLEKRVGLMLSNQDAYVNAVGGIKVTEPAADLAVILAVASSFRNISLDAHTVVMGEVGLTGEVRMVSRVDVRISEAATMGFKRFVIPAGNLTGLKIRQPGLKIVGVSNVIEAMEAVFL</sequence>
<dbReference type="PRINTS" id="PR01874">
    <property type="entry name" value="DNAREPAIRADA"/>
</dbReference>
<dbReference type="GO" id="GO:0005829">
    <property type="term" value="C:cytosol"/>
    <property type="evidence" value="ECO:0007669"/>
    <property type="project" value="TreeGrafter"/>
</dbReference>
<dbReference type="PANTHER" id="PTHR32472:SF10">
    <property type="entry name" value="DNA REPAIR PROTEIN RADA-LIKE PROTEIN"/>
    <property type="match status" value="1"/>
</dbReference>
<name>A0A1I4NZI8_9FIRM</name>
<comment type="function">
    <text evidence="11">Plays a role in repairing double-strand DNA breaks, probably involving stabilizing or processing branched DNA or blocked replication forks.</text>
</comment>
<dbReference type="Gene3D" id="3.30.230.10">
    <property type="match status" value="1"/>
</dbReference>
<dbReference type="InterPro" id="IPR004504">
    <property type="entry name" value="DNA_repair_RadA"/>
</dbReference>
<evidence type="ECO:0000256" key="3">
    <source>
        <dbReference type="ARBA" id="ARBA00022763"/>
    </source>
</evidence>
<keyword evidence="2 11" id="KW-0547">Nucleotide-binding</keyword>
<evidence type="ECO:0000313" key="17">
    <source>
        <dbReference type="Proteomes" id="UP000199520"/>
    </source>
</evidence>
<dbReference type="InterPro" id="IPR020588">
    <property type="entry name" value="RecA_ATP-bd"/>
</dbReference>
<feature type="short sequence motif" description="RadA KNRFG motif" evidence="11">
    <location>
        <begin position="251"/>
        <end position="255"/>
    </location>
</feature>
<keyword evidence="7 11" id="KW-0067">ATP-binding</keyword>
<comment type="function">
    <text evidence="13">DNA-dependent ATPase involved in processing of recombination intermediates, plays a role in repairing DNA breaks. Stimulates the branch migration of RecA-mediated strand transfer reactions, allowing the 3' invading strand to extend heteroduplex DNA faster. Binds ssDNA in the presence of ADP but not other nucleotides, has ATPase activity that is stimulated by ssDNA and various branched DNA structures, but inhibited by SSB. Does not have RecA's homology-searching function.</text>
</comment>
<evidence type="ECO:0000256" key="2">
    <source>
        <dbReference type="ARBA" id="ARBA00022741"/>
    </source>
</evidence>
<keyword evidence="1 11" id="KW-0479">Metal-binding</keyword>
<keyword evidence="10 11" id="KW-0234">DNA repair</keyword>
<organism evidence="16 17">
    <name type="scientific">Pelosinus propionicus DSM 13327</name>
    <dbReference type="NCBI Taxonomy" id="1123291"/>
    <lineage>
        <taxon>Bacteria</taxon>
        <taxon>Bacillati</taxon>
        <taxon>Bacillota</taxon>
        <taxon>Negativicutes</taxon>
        <taxon>Selenomonadales</taxon>
        <taxon>Sporomusaceae</taxon>
        <taxon>Pelosinus</taxon>
    </lineage>
</organism>
<feature type="region of interest" description="Lon-protease-like" evidence="11">
    <location>
        <begin position="350"/>
        <end position="454"/>
    </location>
</feature>
<dbReference type="OrthoDB" id="9803906at2"/>
<dbReference type="Pfam" id="PF18073">
    <property type="entry name" value="Zn_ribbon_LapB"/>
    <property type="match status" value="1"/>
</dbReference>
<evidence type="ECO:0000256" key="11">
    <source>
        <dbReference type="HAMAP-Rule" id="MF_01498"/>
    </source>
</evidence>
<evidence type="ECO:0000256" key="5">
    <source>
        <dbReference type="ARBA" id="ARBA00022801"/>
    </source>
</evidence>
<dbReference type="SUPFAM" id="SSF54211">
    <property type="entry name" value="Ribosomal protein S5 domain 2-like"/>
    <property type="match status" value="1"/>
</dbReference>
<dbReference type="EMBL" id="FOTS01000055">
    <property type="protein sequence ID" value="SFM20961.1"/>
    <property type="molecule type" value="Genomic_DNA"/>
</dbReference>
<keyword evidence="9 11" id="KW-0238">DNA-binding</keyword>
<evidence type="ECO:0000256" key="1">
    <source>
        <dbReference type="ARBA" id="ARBA00022723"/>
    </source>
</evidence>
<keyword evidence="8 11" id="KW-0346">Stress response</keyword>
<dbReference type="STRING" id="1123291.SAMN04490355_105521"/>